<organism evidence="2 3">
    <name type="scientific">Fonsecaea erecta</name>
    <dbReference type="NCBI Taxonomy" id="1367422"/>
    <lineage>
        <taxon>Eukaryota</taxon>
        <taxon>Fungi</taxon>
        <taxon>Dikarya</taxon>
        <taxon>Ascomycota</taxon>
        <taxon>Pezizomycotina</taxon>
        <taxon>Eurotiomycetes</taxon>
        <taxon>Chaetothyriomycetidae</taxon>
        <taxon>Chaetothyriales</taxon>
        <taxon>Herpotrichiellaceae</taxon>
        <taxon>Fonsecaea</taxon>
    </lineage>
</organism>
<dbReference type="GeneID" id="30006398"/>
<gene>
    <name evidence="2" type="ORF">AYL99_02228</name>
</gene>
<name>A0A178ZU86_9EURO</name>
<dbReference type="Proteomes" id="UP000078343">
    <property type="component" value="Unassembled WGS sequence"/>
</dbReference>
<dbReference type="AlphaFoldDB" id="A0A178ZU86"/>
<dbReference type="EMBL" id="LVYI01000002">
    <property type="protein sequence ID" value="OAP63001.1"/>
    <property type="molecule type" value="Genomic_DNA"/>
</dbReference>
<comment type="caution">
    <text evidence="2">The sequence shown here is derived from an EMBL/GenBank/DDBJ whole genome shotgun (WGS) entry which is preliminary data.</text>
</comment>
<accession>A0A178ZU86</accession>
<sequence>MALNVNIRSRSYSQRPATVNNFVTSPENCAGAVTQPLTRSASEIHYPAPTRNHHAQEVSIRSSPLQLERECDGGTITRLWSFVSAKFLQWCWTAPELILKRYLARCLRFVSSDTGTIEGYGGAGGGAKRFREAACQNMDTNGHVIAYRPQSSGNFGPDLKSRGWRLTDRHEQPGSRTEESEDPKSAAAAFPVQAQDKAGIDPAVLAYRGILLMVRKADGEVDSFVATQDPGSDASVMTLAFASSLGYEPCERQRGTPLICLEQLLVLSLGTVRIPFWLPCNRNERWVEFHLVHDLLGHKALLGVRLTMDLGHLQRLPCACDDSVVDCASP</sequence>
<dbReference type="RefSeq" id="XP_018696368.1">
    <property type="nucleotide sequence ID" value="XM_018833744.1"/>
</dbReference>
<keyword evidence="3" id="KW-1185">Reference proteome</keyword>
<proteinExistence type="predicted"/>
<feature type="region of interest" description="Disordered" evidence="1">
    <location>
        <begin position="168"/>
        <end position="188"/>
    </location>
</feature>
<evidence type="ECO:0000256" key="1">
    <source>
        <dbReference type="SAM" id="MobiDB-lite"/>
    </source>
</evidence>
<protein>
    <submittedName>
        <fullName evidence="2">Uncharacterized protein</fullName>
    </submittedName>
</protein>
<dbReference type="OrthoDB" id="4156859at2759"/>
<evidence type="ECO:0000313" key="3">
    <source>
        <dbReference type="Proteomes" id="UP000078343"/>
    </source>
</evidence>
<evidence type="ECO:0000313" key="2">
    <source>
        <dbReference type="EMBL" id="OAP63001.1"/>
    </source>
</evidence>
<feature type="compositionally biased region" description="Basic and acidic residues" evidence="1">
    <location>
        <begin position="168"/>
        <end position="184"/>
    </location>
</feature>
<reference evidence="2 3" key="1">
    <citation type="submission" date="2016-04" db="EMBL/GenBank/DDBJ databases">
        <title>Draft genome of Fonsecaea erecta CBS 125763.</title>
        <authorList>
            <person name="Weiss V.A."/>
            <person name="Vicente V.A."/>
            <person name="Raittz R.T."/>
            <person name="Moreno L.F."/>
            <person name="De Souza E.M."/>
            <person name="Pedrosa F.O."/>
            <person name="Steffens M.B."/>
            <person name="Faoro H."/>
            <person name="Tadra-Sfeir M.Z."/>
            <person name="Najafzadeh M.J."/>
            <person name="Felipe M.S."/>
            <person name="Teixeira M."/>
            <person name="Sun J."/>
            <person name="Xi L."/>
            <person name="Gomes R."/>
            <person name="De Azevedo C.M."/>
            <person name="Salgado C.G."/>
            <person name="Da Silva M.B."/>
            <person name="Nascimento M.F."/>
            <person name="Queiroz-Telles F."/>
            <person name="Attili D.S."/>
            <person name="Gorbushina A."/>
        </authorList>
    </citation>
    <scope>NUCLEOTIDE SEQUENCE [LARGE SCALE GENOMIC DNA]</scope>
    <source>
        <strain evidence="2 3">CBS 125763</strain>
    </source>
</reference>